<dbReference type="PANTHER" id="PTHR11808">
    <property type="entry name" value="TRANS-SULFURATION ENZYME FAMILY MEMBER"/>
    <property type="match status" value="1"/>
</dbReference>
<sequence length="399" mass="41082">MTGPQRGGEAGHRGRWFRLRAAPERSGGDAMTGDGTRVVHAGVPEAVPGRPFLPGPAFGAPYHLEPVLGPQPGVDGYGRTDNPTWRALEGAIGELEGGECVTFASGMAAISAVLLSVLRPGDTVVVPADGYYKTRAFAASYLGERGVTVVEAPTAGPYPALGTVRLLLVETPANPGLDVCDIAELAARVHAGGGLVAVDNTAATPLGQRPLDLGADISVASGTKALTGHSDILLGYACTRDPQLAAALTGWRGATGAVPGPFEAWLAHRSIGTLDLRLARQTANAAAVAEVLAAHPAVVSVRWPGRPEDPAHEVASRQMRRVPGVVTFTLAGKAAADQFLQAATLVFAATSFGGLHTSADRRAQWGDDTPEGLIRLSCGVEDTDDLVADVRKALDAIGA</sequence>
<dbReference type="NCBIfam" id="NF005758">
    <property type="entry name" value="PRK07582.1"/>
    <property type="match status" value="1"/>
</dbReference>
<dbReference type="Gene3D" id="3.90.1150.10">
    <property type="entry name" value="Aspartate Aminotransferase, domain 1"/>
    <property type="match status" value="1"/>
</dbReference>
<keyword evidence="5" id="KW-1185">Reference proteome</keyword>
<dbReference type="SUPFAM" id="SSF53383">
    <property type="entry name" value="PLP-dependent transferases"/>
    <property type="match status" value="1"/>
</dbReference>
<dbReference type="InterPro" id="IPR015424">
    <property type="entry name" value="PyrdxlP-dep_Trfase"/>
</dbReference>
<reference evidence="4 5" key="1">
    <citation type="journal article" date="2019" name="Int. J. Syst. Evol. Microbiol.">
        <title>The Global Catalogue of Microorganisms (GCM) 10K type strain sequencing project: providing services to taxonomists for standard genome sequencing and annotation.</title>
        <authorList>
            <consortium name="The Broad Institute Genomics Platform"/>
            <consortium name="The Broad Institute Genome Sequencing Center for Infectious Disease"/>
            <person name="Wu L."/>
            <person name="Ma J."/>
        </authorList>
    </citation>
    <scope>NUCLEOTIDE SEQUENCE [LARGE SCALE GENOMIC DNA]</scope>
    <source>
        <strain evidence="4 5">JCM 15933</strain>
    </source>
</reference>
<dbReference type="Pfam" id="PF01053">
    <property type="entry name" value="Cys_Met_Meta_PP"/>
    <property type="match status" value="1"/>
</dbReference>
<dbReference type="PIRSF" id="PIRSF001434">
    <property type="entry name" value="CGS"/>
    <property type="match status" value="1"/>
</dbReference>
<accession>A0ABN2BTC7</accession>
<proteinExistence type="inferred from homology"/>
<evidence type="ECO:0000256" key="3">
    <source>
        <dbReference type="RuleBase" id="RU362118"/>
    </source>
</evidence>
<dbReference type="EMBL" id="BAAAQD010000018">
    <property type="protein sequence ID" value="GAA1545488.1"/>
    <property type="molecule type" value="Genomic_DNA"/>
</dbReference>
<comment type="caution">
    <text evidence="4">The sequence shown here is derived from an EMBL/GenBank/DDBJ whole genome shotgun (WGS) entry which is preliminary data.</text>
</comment>
<evidence type="ECO:0000256" key="1">
    <source>
        <dbReference type="ARBA" id="ARBA00001933"/>
    </source>
</evidence>
<organism evidence="4 5">
    <name type="scientific">Dactylosporangium maewongense</name>
    <dbReference type="NCBI Taxonomy" id="634393"/>
    <lineage>
        <taxon>Bacteria</taxon>
        <taxon>Bacillati</taxon>
        <taxon>Actinomycetota</taxon>
        <taxon>Actinomycetes</taxon>
        <taxon>Micromonosporales</taxon>
        <taxon>Micromonosporaceae</taxon>
        <taxon>Dactylosporangium</taxon>
    </lineage>
</organism>
<dbReference type="PANTHER" id="PTHR11808:SF85">
    <property type="entry name" value="CYSTATHIONINE GAMMA-LYASE-RELATED"/>
    <property type="match status" value="1"/>
</dbReference>
<comment type="similarity">
    <text evidence="3">Belongs to the trans-sulfuration enzymes family.</text>
</comment>
<evidence type="ECO:0000256" key="2">
    <source>
        <dbReference type="ARBA" id="ARBA00022898"/>
    </source>
</evidence>
<protein>
    <submittedName>
        <fullName evidence="4">Cystathionine gamma-lyase</fullName>
    </submittedName>
</protein>
<dbReference type="Proteomes" id="UP001501470">
    <property type="component" value="Unassembled WGS sequence"/>
</dbReference>
<evidence type="ECO:0000313" key="4">
    <source>
        <dbReference type="EMBL" id="GAA1545488.1"/>
    </source>
</evidence>
<gene>
    <name evidence="4" type="ORF">GCM10009827_076940</name>
</gene>
<keyword evidence="2 3" id="KW-0663">Pyridoxal phosphate</keyword>
<dbReference type="InterPro" id="IPR015421">
    <property type="entry name" value="PyrdxlP-dep_Trfase_major"/>
</dbReference>
<dbReference type="InterPro" id="IPR015422">
    <property type="entry name" value="PyrdxlP-dep_Trfase_small"/>
</dbReference>
<name>A0ABN2BTC7_9ACTN</name>
<evidence type="ECO:0000313" key="5">
    <source>
        <dbReference type="Proteomes" id="UP001501470"/>
    </source>
</evidence>
<comment type="cofactor">
    <cofactor evidence="1 3">
        <name>pyridoxal 5'-phosphate</name>
        <dbReference type="ChEBI" id="CHEBI:597326"/>
    </cofactor>
</comment>
<dbReference type="InterPro" id="IPR000277">
    <property type="entry name" value="Cys/Met-Metab_PyrdxlP-dep_enz"/>
</dbReference>
<dbReference type="Gene3D" id="3.40.640.10">
    <property type="entry name" value="Type I PLP-dependent aspartate aminotransferase-like (Major domain)"/>
    <property type="match status" value="1"/>
</dbReference>